<name>A0ABX2ZWW1_9GAMM</name>
<evidence type="ECO:0008006" key="3">
    <source>
        <dbReference type="Google" id="ProtNLM"/>
    </source>
</evidence>
<keyword evidence="2" id="KW-1185">Reference proteome</keyword>
<gene>
    <name evidence="1" type="ORF">BGC07_18215</name>
</gene>
<evidence type="ECO:0000313" key="1">
    <source>
        <dbReference type="EMBL" id="ODN41081.1"/>
    </source>
</evidence>
<accession>A0ABX2ZWW1</accession>
<dbReference type="EMBL" id="MDTU01000007">
    <property type="protein sequence ID" value="ODN41081.1"/>
    <property type="molecule type" value="Genomic_DNA"/>
</dbReference>
<evidence type="ECO:0000313" key="2">
    <source>
        <dbReference type="Proteomes" id="UP000094329"/>
    </source>
</evidence>
<reference evidence="1 2" key="1">
    <citation type="submission" date="2016-08" db="EMBL/GenBank/DDBJ databases">
        <title>Draft genome sequence of Candidatus Piscirickettsia litoralis, from seawater.</title>
        <authorList>
            <person name="Wan X."/>
            <person name="Lee A.J."/>
            <person name="Hou S."/>
            <person name="Donachie S.P."/>
        </authorList>
    </citation>
    <scope>NUCLEOTIDE SEQUENCE [LARGE SCALE GENOMIC DNA]</scope>
    <source>
        <strain evidence="1 2">Y2</strain>
    </source>
</reference>
<proteinExistence type="predicted"/>
<dbReference type="Proteomes" id="UP000094329">
    <property type="component" value="Unassembled WGS sequence"/>
</dbReference>
<protein>
    <recommendedName>
        <fullName evidence="3">DUF2612 domain-containing protein</fullName>
    </recommendedName>
</protein>
<sequence>MTTITPIDHNALALSRTLEQFKGKDNYTKLVQVLTNALQSSEQTFIDLLTKRYIDNATGKQLDDVGYDVGCQRNGLKDDNYRRAIYLQIAINTSQGRERDISFVAKQITASSVIQFRENNHGPAQVQVFFDGENATPSNMQLVAQVIGGGIQYYGLTTQGGSPFGFDDISSGFDDGRVTAEFLLN</sequence>
<organism evidence="1 2">
    <name type="scientific">Piscirickettsia litoralis</name>
    <dbReference type="NCBI Taxonomy" id="1891921"/>
    <lineage>
        <taxon>Bacteria</taxon>
        <taxon>Pseudomonadati</taxon>
        <taxon>Pseudomonadota</taxon>
        <taxon>Gammaproteobacteria</taxon>
        <taxon>Thiotrichales</taxon>
        <taxon>Piscirickettsiaceae</taxon>
        <taxon>Piscirickettsia</taxon>
    </lineage>
</organism>
<comment type="caution">
    <text evidence="1">The sequence shown here is derived from an EMBL/GenBank/DDBJ whole genome shotgun (WGS) entry which is preliminary data.</text>
</comment>
<dbReference type="RefSeq" id="WP_069314480.1">
    <property type="nucleotide sequence ID" value="NZ_MDTU01000007.1"/>
</dbReference>